<dbReference type="Proteomes" id="UP001430953">
    <property type="component" value="Unassembled WGS sequence"/>
</dbReference>
<evidence type="ECO:0000313" key="2">
    <source>
        <dbReference type="Proteomes" id="UP001430953"/>
    </source>
</evidence>
<sequence length="141" mass="15780">MCNKNNTYNYINRLSNGKYLINYFLTSELYISRQSSRLLGFFNVFDRSILAGPSRSSTFSSTVTSFVSSSSSSTSSSSSSSSSLNLKRDLTALSLLSSKKMYFMASANININITIGWNNAQIISIHIKKHSKRTQQHFFAN</sequence>
<gene>
    <name evidence="1" type="ORF">PUN28_005597</name>
</gene>
<accession>A0AAW2GHB7</accession>
<reference evidence="1 2" key="1">
    <citation type="submission" date="2023-03" db="EMBL/GenBank/DDBJ databases">
        <title>High recombination rates correlate with genetic variation in Cardiocondyla obscurior ants.</title>
        <authorList>
            <person name="Errbii M."/>
        </authorList>
    </citation>
    <scope>NUCLEOTIDE SEQUENCE [LARGE SCALE GENOMIC DNA]</scope>
    <source>
        <strain evidence="1">Alpha-2009</strain>
        <tissue evidence="1">Whole body</tissue>
    </source>
</reference>
<proteinExistence type="predicted"/>
<organism evidence="1 2">
    <name type="scientific">Cardiocondyla obscurior</name>
    <dbReference type="NCBI Taxonomy" id="286306"/>
    <lineage>
        <taxon>Eukaryota</taxon>
        <taxon>Metazoa</taxon>
        <taxon>Ecdysozoa</taxon>
        <taxon>Arthropoda</taxon>
        <taxon>Hexapoda</taxon>
        <taxon>Insecta</taxon>
        <taxon>Pterygota</taxon>
        <taxon>Neoptera</taxon>
        <taxon>Endopterygota</taxon>
        <taxon>Hymenoptera</taxon>
        <taxon>Apocrita</taxon>
        <taxon>Aculeata</taxon>
        <taxon>Formicoidea</taxon>
        <taxon>Formicidae</taxon>
        <taxon>Myrmicinae</taxon>
        <taxon>Cardiocondyla</taxon>
    </lineage>
</organism>
<protein>
    <submittedName>
        <fullName evidence="1">Uncharacterized protein</fullName>
    </submittedName>
</protein>
<dbReference type="AlphaFoldDB" id="A0AAW2GHB7"/>
<evidence type="ECO:0000313" key="1">
    <source>
        <dbReference type="EMBL" id="KAL0127408.1"/>
    </source>
</evidence>
<name>A0AAW2GHB7_9HYME</name>
<comment type="caution">
    <text evidence="1">The sequence shown here is derived from an EMBL/GenBank/DDBJ whole genome shotgun (WGS) entry which is preliminary data.</text>
</comment>
<dbReference type="EMBL" id="JADYXP020000004">
    <property type="protein sequence ID" value="KAL0127408.1"/>
    <property type="molecule type" value="Genomic_DNA"/>
</dbReference>
<keyword evidence="2" id="KW-1185">Reference proteome</keyword>